<dbReference type="Pfam" id="PF12796">
    <property type="entry name" value="Ank_2"/>
    <property type="match status" value="1"/>
</dbReference>
<organism evidence="4 5">
    <name type="scientific">Parascedosporium putredinis</name>
    <dbReference type="NCBI Taxonomy" id="1442378"/>
    <lineage>
        <taxon>Eukaryota</taxon>
        <taxon>Fungi</taxon>
        <taxon>Dikarya</taxon>
        <taxon>Ascomycota</taxon>
        <taxon>Pezizomycotina</taxon>
        <taxon>Sordariomycetes</taxon>
        <taxon>Hypocreomycetidae</taxon>
        <taxon>Microascales</taxon>
        <taxon>Microascaceae</taxon>
        <taxon>Parascedosporium</taxon>
    </lineage>
</organism>
<keyword evidence="5" id="KW-1185">Reference proteome</keyword>
<dbReference type="PANTHER" id="PTHR24198">
    <property type="entry name" value="ANKYRIN REPEAT AND PROTEIN KINASE DOMAIN-CONTAINING PROTEIN"/>
    <property type="match status" value="1"/>
</dbReference>
<dbReference type="PROSITE" id="PS50088">
    <property type="entry name" value="ANK_REPEAT"/>
    <property type="match status" value="1"/>
</dbReference>
<evidence type="ECO:0000256" key="2">
    <source>
        <dbReference type="ARBA" id="ARBA00023043"/>
    </source>
</evidence>
<evidence type="ECO:0000256" key="1">
    <source>
        <dbReference type="ARBA" id="ARBA00022737"/>
    </source>
</evidence>
<proteinExistence type="predicted"/>
<comment type="caution">
    <text evidence="4">The sequence shown here is derived from an EMBL/GenBank/DDBJ whole genome shotgun (WGS) entry which is preliminary data.</text>
</comment>
<dbReference type="Proteomes" id="UP000838763">
    <property type="component" value="Unassembled WGS sequence"/>
</dbReference>
<dbReference type="InterPro" id="IPR002110">
    <property type="entry name" value="Ankyrin_rpt"/>
</dbReference>
<evidence type="ECO:0008006" key="6">
    <source>
        <dbReference type="Google" id="ProtNLM"/>
    </source>
</evidence>
<dbReference type="SUPFAM" id="SSF48403">
    <property type="entry name" value="Ankyrin repeat"/>
    <property type="match status" value="2"/>
</dbReference>
<protein>
    <recommendedName>
        <fullName evidence="6">Ankyrin repeat protein</fullName>
    </recommendedName>
</protein>
<dbReference type="OrthoDB" id="341259at2759"/>
<dbReference type="Pfam" id="PF00023">
    <property type="entry name" value="Ank"/>
    <property type="match status" value="1"/>
</dbReference>
<dbReference type="PROSITE" id="PS50297">
    <property type="entry name" value="ANK_REP_REGION"/>
    <property type="match status" value="1"/>
</dbReference>
<dbReference type="InterPro" id="IPR036770">
    <property type="entry name" value="Ankyrin_rpt-contain_sf"/>
</dbReference>
<evidence type="ECO:0000313" key="4">
    <source>
        <dbReference type="EMBL" id="CAI4214173.1"/>
    </source>
</evidence>
<evidence type="ECO:0000313" key="5">
    <source>
        <dbReference type="Proteomes" id="UP000838763"/>
    </source>
</evidence>
<dbReference type="SMART" id="SM00248">
    <property type="entry name" value="ANK"/>
    <property type="match status" value="6"/>
</dbReference>
<keyword evidence="2 3" id="KW-0040">ANK repeat</keyword>
<keyword evidence="1" id="KW-0677">Repeat</keyword>
<dbReference type="EMBL" id="CALLCH030000010">
    <property type="protein sequence ID" value="CAI4214173.1"/>
    <property type="molecule type" value="Genomic_DNA"/>
</dbReference>
<evidence type="ECO:0000256" key="3">
    <source>
        <dbReference type="PROSITE-ProRule" id="PRU00023"/>
    </source>
</evidence>
<feature type="repeat" description="ANK" evidence="3">
    <location>
        <begin position="203"/>
        <end position="235"/>
    </location>
</feature>
<reference evidence="4" key="1">
    <citation type="submission" date="2022-11" db="EMBL/GenBank/DDBJ databases">
        <authorList>
            <person name="Scott C."/>
            <person name="Bruce N."/>
        </authorList>
    </citation>
    <scope>NUCLEOTIDE SEQUENCE</scope>
</reference>
<sequence length="389" mass="42396">MLASLESDALQPVAAMPSFDKLPNELVLLLAEQIMSEHDLNSLCQVNSRYYNLINPYLRRFHVDVSRSVVGLSYAVMDNSLTAVRAWLAMDGIHVNGGWDEPVPLILASRHEDLEIFRLLLAHPQIDPSYNPEEQPCPLAVAARDGNVEAVRILLSHERIKPSLCDVWGKTPLMCAAGRLQNFEVVKLLLDDGRSDINATNDNGVTAMHIAAGVGDRETIMLLWERGADPMARTAVGVTPLGYAVAKHRVEGVSALLAIPEVNPNTENRHGGCPLLDAVTIDPRVPILKMLLADERIDPNFHTRGGLPLVTASSMGLHDSMRQLLAHKDINVNALGCGELPLCEAIKSTIWGTTEILLADHRIDPLAVDGNGHVQSMELQCSAPTTKAN</sequence>
<gene>
    <name evidence="4" type="ORF">PPNO1_LOCUS3907</name>
</gene>
<dbReference type="Gene3D" id="1.25.40.20">
    <property type="entry name" value="Ankyrin repeat-containing domain"/>
    <property type="match status" value="3"/>
</dbReference>
<name>A0A9P1MA98_9PEZI</name>
<dbReference type="AlphaFoldDB" id="A0A9P1MA98"/>
<accession>A0A9P1MA98</accession>
<dbReference type="PANTHER" id="PTHR24198:SF165">
    <property type="entry name" value="ANKYRIN REPEAT-CONTAINING PROTEIN-RELATED"/>
    <property type="match status" value="1"/>
</dbReference>